<accession>A0AC11EFF0</accession>
<name>A0AC11EFF0_SHEEP</name>
<evidence type="ECO:0000313" key="1">
    <source>
        <dbReference type="Ensembl" id="ENSOARP00020058705.1"/>
    </source>
</evidence>
<protein>
    <submittedName>
        <fullName evidence="1">Inositol 1,4,5-triphosphate receptor associated 2</fullName>
    </submittedName>
</protein>
<sequence>MDFFLQNSLVCVSVKMATDITNSSSWNFKGLGGDLPKGVLEVPDLITYIADLHFNKQKLEDENNKLKLALENLEEANRELSEDCTELRLRVKSAHQAIMRTNLLKEELEELKISMNASEEQKTMTVAQNKQLETENRALILKIRILQEENAKNIMEIYKLEEKIEDLSKTEKEHQMQLHMYENTLLNKDASLQKKDVSIEELKSTILEYGSIIENLRGEKNKLALELQRLQQEFMINGMQLNVSGEHKSVDSEGVKSLHCELILAQSAENNDTEWQCNLISLSSLDMIMDEEMLLLLRELEQKGVEFTAMLQNLVLYNICMSYAVSLARKIYR</sequence>
<dbReference type="Ensembl" id="ENSOART00020068667.1">
    <property type="protein sequence ID" value="ENSOARP00020058705.1"/>
    <property type="gene ID" value="ENSOARG00020004466.2"/>
</dbReference>
<reference evidence="1" key="3">
    <citation type="submission" date="2025-09" db="UniProtKB">
        <authorList>
            <consortium name="Ensembl"/>
        </authorList>
    </citation>
    <scope>IDENTIFICATION</scope>
</reference>
<proteinExistence type="predicted"/>
<organism evidence="1">
    <name type="scientific">Ovis aries</name>
    <name type="common">Sheep</name>
    <dbReference type="NCBI Taxonomy" id="9940"/>
    <lineage>
        <taxon>Eukaryota</taxon>
        <taxon>Metazoa</taxon>
        <taxon>Chordata</taxon>
        <taxon>Craniata</taxon>
        <taxon>Vertebrata</taxon>
        <taxon>Euteleostomi</taxon>
        <taxon>Mammalia</taxon>
        <taxon>Eutheria</taxon>
        <taxon>Laurasiatheria</taxon>
        <taxon>Artiodactyla</taxon>
        <taxon>Ruminantia</taxon>
        <taxon>Pecora</taxon>
        <taxon>Bovidae</taxon>
        <taxon>Caprinae</taxon>
        <taxon>Ovis</taxon>
    </lineage>
</organism>
<reference evidence="1" key="2">
    <citation type="submission" date="2025-08" db="UniProtKB">
        <authorList>
            <consortium name="Ensembl"/>
        </authorList>
    </citation>
    <scope>IDENTIFICATION</scope>
</reference>
<gene>
    <name evidence="1" type="primary">IRAG2</name>
</gene>
<reference evidence="1" key="1">
    <citation type="submission" date="2020-11" db="EMBL/GenBank/DDBJ databases">
        <authorList>
            <person name="Davenport K.M."/>
            <person name="Bickhart D.M."/>
            <person name="Smith T.P.L."/>
            <person name="Murdoch B.M."/>
            <person name="Rosen B.D."/>
        </authorList>
    </citation>
    <scope>NUCLEOTIDE SEQUENCE [LARGE SCALE GENOMIC DNA]</scope>
    <source>
        <strain evidence="1">OAR_USU_Benz2616</strain>
    </source>
</reference>